<dbReference type="EMBL" id="MPOJ01000010">
    <property type="protein sequence ID" value="OOH72829.1"/>
    <property type="molecule type" value="Genomic_DNA"/>
</dbReference>
<dbReference type="GO" id="GO:0016779">
    <property type="term" value="F:nucleotidyltransferase activity"/>
    <property type="evidence" value="ECO:0007669"/>
    <property type="project" value="InterPro"/>
</dbReference>
<dbReference type="SUPFAM" id="SSF81301">
    <property type="entry name" value="Nucleotidyltransferase"/>
    <property type="match status" value="1"/>
</dbReference>
<dbReference type="SUPFAM" id="SSF81593">
    <property type="entry name" value="Nucleotidyltransferase substrate binding subunit/domain"/>
    <property type="match status" value="1"/>
</dbReference>
<dbReference type="Gene3D" id="1.20.120.330">
    <property type="entry name" value="Nucleotidyltransferases domain 2"/>
    <property type="match status" value="1"/>
</dbReference>
<evidence type="ECO:0000313" key="4">
    <source>
        <dbReference type="Proteomes" id="UP000188586"/>
    </source>
</evidence>
<gene>
    <name evidence="3" type="ORF">BOX24_05420</name>
</gene>
<accession>A0A1V3SVH5</accession>
<sequence>MSVKSADIRIPEVLEEMLSRATEILVRKYGARLVVFHGSRLYGDPYPDSDIDLLVVKETDKKPMERADEAEALLRHVGSPVSFDVQVWTPEEVRWGLSEGQTYIGMALGNGRALYGKMETFMTEEYFYNIRAWLEEARRHLDYGNLSFEKGSNIGAMDELFQATERYLKAYLMTKGIKVEVVHSLPGLLDQAVRYEPSWESHRKTLEVAYDWGRTCHYPPRSPGEVRIVPTLSEVKDLRDKLDPWLKTLDRTLERAIEVQEKSRKKDHGLGV</sequence>
<reference evidence="3 4" key="1">
    <citation type="submission" date="2016-11" db="EMBL/GenBank/DDBJ databases">
        <title>Comparative genomics of co-occurring bacteria in distinct bioleaching systems unravels niche-specific adaptation.</title>
        <authorList>
            <person name="Zhang X."/>
            <person name="Liu X."/>
            <person name="Yin H."/>
        </authorList>
    </citation>
    <scope>NUCLEOTIDE SEQUENCE [LARGE SCALE GENOMIC DNA]</scope>
    <source>
        <strain evidence="3 4">DX</strain>
    </source>
</reference>
<dbReference type="InterPro" id="IPR007842">
    <property type="entry name" value="HEPN_dom"/>
</dbReference>
<dbReference type="AlphaFoldDB" id="A0A1V3SVH5"/>
<name>A0A1V3SVH5_9BACT</name>
<dbReference type="InterPro" id="IPR002934">
    <property type="entry name" value="Polymerase_NTP_transf_dom"/>
</dbReference>
<protein>
    <recommendedName>
        <fullName evidence="5">HEPN domain-containing protein</fullName>
    </recommendedName>
</protein>
<comment type="caution">
    <text evidence="3">The sequence shown here is derived from an EMBL/GenBank/DDBJ whole genome shotgun (WGS) entry which is preliminary data.</text>
</comment>
<organism evidence="3 4">
    <name type="scientific">Leptospirillum ferriphilum</name>
    <dbReference type="NCBI Taxonomy" id="178606"/>
    <lineage>
        <taxon>Bacteria</taxon>
        <taxon>Pseudomonadati</taxon>
        <taxon>Nitrospirota</taxon>
        <taxon>Nitrospiria</taxon>
        <taxon>Nitrospirales</taxon>
        <taxon>Nitrospiraceae</taxon>
        <taxon>Leptospirillum</taxon>
    </lineage>
</organism>
<feature type="domain" description="HEPN" evidence="2">
    <location>
        <begin position="131"/>
        <end position="233"/>
    </location>
</feature>
<evidence type="ECO:0000259" key="2">
    <source>
        <dbReference type="Pfam" id="PF05168"/>
    </source>
</evidence>
<dbReference type="RefSeq" id="WP_077303943.1">
    <property type="nucleotide sequence ID" value="NZ_JBPKCJ010000001.1"/>
</dbReference>
<dbReference type="InterPro" id="IPR043519">
    <property type="entry name" value="NT_sf"/>
</dbReference>
<feature type="domain" description="Polymerase nucleotidyl transferase" evidence="1">
    <location>
        <begin position="19"/>
        <end position="92"/>
    </location>
</feature>
<evidence type="ECO:0000313" key="3">
    <source>
        <dbReference type="EMBL" id="OOH72829.1"/>
    </source>
</evidence>
<evidence type="ECO:0000259" key="1">
    <source>
        <dbReference type="Pfam" id="PF01909"/>
    </source>
</evidence>
<evidence type="ECO:0008006" key="5">
    <source>
        <dbReference type="Google" id="ProtNLM"/>
    </source>
</evidence>
<dbReference type="Pfam" id="PF05168">
    <property type="entry name" value="HEPN"/>
    <property type="match status" value="1"/>
</dbReference>
<dbReference type="Proteomes" id="UP000188586">
    <property type="component" value="Unassembled WGS sequence"/>
</dbReference>
<proteinExistence type="predicted"/>
<dbReference type="Gene3D" id="3.30.460.10">
    <property type="entry name" value="Beta Polymerase, domain 2"/>
    <property type="match status" value="1"/>
</dbReference>
<dbReference type="Pfam" id="PF01909">
    <property type="entry name" value="NTP_transf_2"/>
    <property type="match status" value="1"/>
</dbReference>
<dbReference type="CDD" id="cd05403">
    <property type="entry name" value="NT_KNTase_like"/>
    <property type="match status" value="1"/>
</dbReference>